<sequence>MGLMLSTYHAVNIFLDFPRTCIQYIETPAIAIRQCSSKRECRP</sequence>
<reference evidence="1" key="1">
    <citation type="submission" date="2014-09" db="EMBL/GenBank/DDBJ databases">
        <authorList>
            <person name="Magalhaes I.L.F."/>
            <person name="Oliveira U."/>
            <person name="Santos F.R."/>
            <person name="Vidigal T.H.D.A."/>
            <person name="Brescovit A.D."/>
            <person name="Santos A.J."/>
        </authorList>
    </citation>
    <scope>NUCLEOTIDE SEQUENCE</scope>
    <source>
        <tissue evidence="1">Shoot tissue taken approximately 20 cm above the soil surface</tissue>
    </source>
</reference>
<protein>
    <submittedName>
        <fullName evidence="1">Uncharacterized protein</fullName>
    </submittedName>
</protein>
<organism evidence="1">
    <name type="scientific">Arundo donax</name>
    <name type="common">Giant reed</name>
    <name type="synonym">Donax arundinaceus</name>
    <dbReference type="NCBI Taxonomy" id="35708"/>
    <lineage>
        <taxon>Eukaryota</taxon>
        <taxon>Viridiplantae</taxon>
        <taxon>Streptophyta</taxon>
        <taxon>Embryophyta</taxon>
        <taxon>Tracheophyta</taxon>
        <taxon>Spermatophyta</taxon>
        <taxon>Magnoliopsida</taxon>
        <taxon>Liliopsida</taxon>
        <taxon>Poales</taxon>
        <taxon>Poaceae</taxon>
        <taxon>PACMAD clade</taxon>
        <taxon>Arundinoideae</taxon>
        <taxon>Arundineae</taxon>
        <taxon>Arundo</taxon>
    </lineage>
</organism>
<reference evidence="1" key="2">
    <citation type="journal article" date="2015" name="Data Brief">
        <title>Shoot transcriptome of the giant reed, Arundo donax.</title>
        <authorList>
            <person name="Barrero R.A."/>
            <person name="Guerrero F.D."/>
            <person name="Moolhuijzen P."/>
            <person name="Goolsby J.A."/>
            <person name="Tidwell J."/>
            <person name="Bellgard S.E."/>
            <person name="Bellgard M.I."/>
        </authorList>
    </citation>
    <scope>NUCLEOTIDE SEQUENCE</scope>
    <source>
        <tissue evidence="1">Shoot tissue taken approximately 20 cm above the soil surface</tissue>
    </source>
</reference>
<dbReference type="AlphaFoldDB" id="A0A0A9CLH9"/>
<accession>A0A0A9CLH9</accession>
<dbReference type="EMBL" id="GBRH01223660">
    <property type="protein sequence ID" value="JAD74235.1"/>
    <property type="molecule type" value="Transcribed_RNA"/>
</dbReference>
<name>A0A0A9CLH9_ARUDO</name>
<proteinExistence type="predicted"/>
<evidence type="ECO:0000313" key="1">
    <source>
        <dbReference type="EMBL" id="JAD74235.1"/>
    </source>
</evidence>